<feature type="chain" id="PRO_5032436937" evidence="3">
    <location>
        <begin position="27"/>
        <end position="345"/>
    </location>
</feature>
<dbReference type="InterPro" id="IPR013830">
    <property type="entry name" value="SGNH_hydro"/>
</dbReference>
<organism evidence="5 6">
    <name type="scientific">Flexivirga aerilata</name>
    <dbReference type="NCBI Taxonomy" id="1656889"/>
    <lineage>
        <taxon>Bacteria</taxon>
        <taxon>Bacillati</taxon>
        <taxon>Actinomycetota</taxon>
        <taxon>Actinomycetes</taxon>
        <taxon>Micrococcales</taxon>
        <taxon>Dermacoccaceae</taxon>
        <taxon>Flexivirga</taxon>
    </lineage>
</organism>
<evidence type="ECO:0000313" key="6">
    <source>
        <dbReference type="Proteomes" id="UP000557772"/>
    </source>
</evidence>
<evidence type="ECO:0000259" key="4">
    <source>
        <dbReference type="Pfam" id="PF13472"/>
    </source>
</evidence>
<reference evidence="5 6" key="1">
    <citation type="submission" date="2020-05" db="EMBL/GenBank/DDBJ databases">
        <title>Flexivirga sp. ID2601S isolated from air conditioner.</title>
        <authorList>
            <person name="Kim D.H."/>
        </authorList>
    </citation>
    <scope>NUCLEOTIDE SEQUENCE [LARGE SCALE GENOMIC DNA]</scope>
    <source>
        <strain evidence="5 6">ID2601S</strain>
    </source>
</reference>
<feature type="active site" evidence="1">
    <location>
        <position position="242"/>
    </location>
</feature>
<dbReference type="AlphaFoldDB" id="A0A849AB60"/>
<dbReference type="SUPFAM" id="SSF52266">
    <property type="entry name" value="SGNH hydrolase"/>
    <property type="match status" value="1"/>
</dbReference>
<evidence type="ECO:0000256" key="2">
    <source>
        <dbReference type="PIRSR" id="PIRSR637460-2"/>
    </source>
</evidence>
<name>A0A849AB60_9MICO</name>
<evidence type="ECO:0000313" key="5">
    <source>
        <dbReference type="EMBL" id="NNG38154.1"/>
    </source>
</evidence>
<feature type="domain" description="SGNH hydrolase-type esterase" evidence="4">
    <location>
        <begin position="33"/>
        <end position="250"/>
    </location>
</feature>
<dbReference type="RefSeq" id="WP_171151652.1">
    <property type="nucleotide sequence ID" value="NZ_JABENB010000001.1"/>
</dbReference>
<proteinExistence type="predicted"/>
<gene>
    <name evidence="5" type="ORF">HJ588_02555</name>
</gene>
<comment type="caution">
    <text evidence="5">The sequence shown here is derived from an EMBL/GenBank/DDBJ whole genome shotgun (WGS) entry which is preliminary data.</text>
</comment>
<dbReference type="CDD" id="cd01823">
    <property type="entry name" value="SEST_like"/>
    <property type="match status" value="1"/>
</dbReference>
<dbReference type="InterPro" id="IPR037460">
    <property type="entry name" value="SEST-like"/>
</dbReference>
<dbReference type="PANTHER" id="PTHR37981:SF1">
    <property type="entry name" value="SGNH HYDROLASE-TYPE ESTERASE DOMAIN-CONTAINING PROTEIN"/>
    <property type="match status" value="1"/>
</dbReference>
<evidence type="ECO:0000256" key="3">
    <source>
        <dbReference type="SAM" id="SignalP"/>
    </source>
</evidence>
<feature type="active site" description="Nucleophile" evidence="1">
    <location>
        <position position="37"/>
    </location>
</feature>
<protein>
    <submittedName>
        <fullName evidence="5">SGNH/GDSL hydrolase family protein</fullName>
    </submittedName>
</protein>
<keyword evidence="5" id="KW-0378">Hydrolase</keyword>
<accession>A0A849AB60</accession>
<keyword evidence="6" id="KW-1185">Reference proteome</keyword>
<dbReference type="EMBL" id="JABENB010000001">
    <property type="protein sequence ID" value="NNG38154.1"/>
    <property type="molecule type" value="Genomic_DNA"/>
</dbReference>
<keyword evidence="2" id="KW-1015">Disulfide bond</keyword>
<feature type="signal peptide" evidence="3">
    <location>
        <begin position="1"/>
        <end position="26"/>
    </location>
</feature>
<dbReference type="Gene3D" id="3.40.50.1110">
    <property type="entry name" value="SGNH hydrolase"/>
    <property type="match status" value="1"/>
</dbReference>
<dbReference type="Pfam" id="PF13472">
    <property type="entry name" value="Lipase_GDSL_2"/>
    <property type="match status" value="1"/>
</dbReference>
<evidence type="ECO:0000256" key="1">
    <source>
        <dbReference type="PIRSR" id="PIRSR637460-1"/>
    </source>
</evidence>
<dbReference type="Proteomes" id="UP000557772">
    <property type="component" value="Unassembled WGS sequence"/>
</dbReference>
<feature type="disulfide bond" evidence="2">
    <location>
        <begin position="116"/>
        <end position="125"/>
    </location>
</feature>
<dbReference type="PANTHER" id="PTHR37981">
    <property type="entry name" value="LIPASE 2"/>
    <property type="match status" value="1"/>
</dbReference>
<keyword evidence="3" id="KW-0732">Signal</keyword>
<feature type="disulfide bond" evidence="2">
    <location>
        <begin position="51"/>
        <end position="75"/>
    </location>
</feature>
<dbReference type="InterPro" id="IPR036514">
    <property type="entry name" value="SGNH_hydro_sf"/>
</dbReference>
<dbReference type="GO" id="GO:0004806">
    <property type="term" value="F:triacylglycerol lipase activity"/>
    <property type="evidence" value="ECO:0007669"/>
    <property type="project" value="TreeGrafter"/>
</dbReference>
<sequence length="345" mass="35259">MKRIGAVLSATAGLAAAALVMPSADAAGTTYVALGDSYSAGVGTRSSQNSCYQSPLGYAPLIASAKGLALSYQACSGAKTADVSANQLGTLGTGTRYVTMTIGGNDVGFSSVLTECAKPGWMSDCNGAIAGGRAVLTGSLPGRYDSLFASVRSKAPNAKIVISGYPHIFNGEDCNALTFFSPDEEASLNSATDDLNSLERTKAGAHSMTWVDPRAPFTGHEVCGTKGEWINGLSNPVEESYHPNTSGNKALAAVISPSLVGSSMPMPSIASSGSTSRTLPGAVAVPNIDLASPESLRGAKRAGLNPAEIKALNTDLHSGDGARQKAAMKRLKQLDRQAAANLSRA</sequence>
<dbReference type="GO" id="GO:0019433">
    <property type="term" value="P:triglyceride catabolic process"/>
    <property type="evidence" value="ECO:0007669"/>
    <property type="project" value="TreeGrafter"/>
</dbReference>